<dbReference type="AlphaFoldDB" id="D5BQ37"/>
<dbReference type="HOGENOM" id="CLU_008861_1_0_5"/>
<dbReference type="InterPro" id="IPR050545">
    <property type="entry name" value="Mycobact_MmpL"/>
</dbReference>
<evidence type="ECO:0000256" key="3">
    <source>
        <dbReference type="ARBA" id="ARBA00022475"/>
    </source>
</evidence>
<feature type="transmembrane region" description="Helical" evidence="8">
    <location>
        <begin position="629"/>
        <end position="649"/>
    </location>
</feature>
<dbReference type="Proteomes" id="UP000007460">
    <property type="component" value="Chromosome"/>
</dbReference>
<feature type="transmembrane region" description="Helical" evidence="8">
    <location>
        <begin position="697"/>
        <end position="719"/>
    </location>
</feature>
<evidence type="ECO:0000256" key="4">
    <source>
        <dbReference type="ARBA" id="ARBA00022692"/>
    </source>
</evidence>
<dbReference type="InterPro" id="IPR000731">
    <property type="entry name" value="SSD"/>
</dbReference>
<dbReference type="InterPro" id="IPR001036">
    <property type="entry name" value="Acrflvin-R"/>
</dbReference>
<feature type="transmembrane region" description="Helical" evidence="8">
    <location>
        <begin position="282"/>
        <end position="301"/>
    </location>
</feature>
<evidence type="ECO:0000256" key="6">
    <source>
        <dbReference type="ARBA" id="ARBA00023136"/>
    </source>
</evidence>
<evidence type="ECO:0000256" key="1">
    <source>
        <dbReference type="ARBA" id="ARBA00004651"/>
    </source>
</evidence>
<feature type="transmembrane region" description="Helical" evidence="8">
    <location>
        <begin position="322"/>
        <end position="339"/>
    </location>
</feature>
<dbReference type="PRINTS" id="PR00702">
    <property type="entry name" value="ACRIFLAVINRP"/>
</dbReference>
<dbReference type="Gene3D" id="1.20.1640.10">
    <property type="entry name" value="Multidrug efflux transporter AcrB transmembrane domain"/>
    <property type="match status" value="2"/>
</dbReference>
<comment type="similarity">
    <text evidence="2">Belongs to the resistance-nodulation-cell division (RND) (TC 2.A.6) family. MmpL subfamily.</text>
</comment>
<keyword evidence="11" id="KW-1185">Reference proteome</keyword>
<dbReference type="eggNOG" id="COG1033">
    <property type="taxonomic scope" value="Bacteria"/>
</dbReference>
<sequence length="781" mass="84442">MSQQNNSYGEWILKYRFLVLGLITALTMLGAAGAQFLYFDNDYRVFFGKENPQLKAFEKIQQTYTKIDNVNFAVDPISGKANAPEVLAAVEELTNIAWQLPYSIRVDSLSNYQHTEVEGDDLIVRDLYTDAMSIGADEQALVDSVSTTEPALAGKIHDKQHRATSVNATIQMPGKSADEVAIVAAAAREMAAEIEAKHNVKIRLGGVIFLNNAFLESSMLDMATLVPAMYLVILIVAYLLLRSIMATVLVLFVVVPSIMVAMGAGGWMGIGLTPPSASAPTIITTLAVADSIHLLVSMFNRMRAGHSQRDSLLYSIRVNGKPIFLTSLTTALGFLSMNFSDSPPFHDLGNITAIGVMAAWIYSIVLLPILISFVPLKSKATLAKLDDKMGKLGVYVAARYKSVLTVSVVISVGVLALIPLNEINDDFVKYFDESVQYRQDTDWISSNLTGANQVQFSLPAGESNGVSDPAFIEKVSDFTAWAHNESVVTHVQSISDTFKRLNRDLNAGDPAFYRVPDTRELAAQYLLLYELSLPFGLDLNNQLDISKSSTQVIVTIDDMTTNELRAWIARAEGYLANELNFNVTAVGPTVMFAYISERNIQSMLVGTLIAVFLISGVILIALRDVRLGIISLIPNLLPAALAFGLWGLLVGQVNMAVAVVAGMALGVVVDDSVHFLSKYQIARRELKLSAHDAVISAFNGVGTALVVTTVILTAGFAILAQSTFGVNSYMAMLTGIALVIALIADMTLLPALLIALDKDKKETSPAVGAPEIGTKEAPQNA</sequence>
<dbReference type="PANTHER" id="PTHR33406">
    <property type="entry name" value="MEMBRANE PROTEIN MJ1562-RELATED"/>
    <property type="match status" value="1"/>
</dbReference>
<feature type="transmembrane region" description="Helical" evidence="8">
    <location>
        <begin position="351"/>
        <end position="376"/>
    </location>
</feature>
<comment type="subcellular location">
    <subcellularLocation>
        <location evidence="1">Cell membrane</location>
        <topology evidence="1">Multi-pass membrane protein</topology>
    </subcellularLocation>
</comment>
<dbReference type="GO" id="GO:0005886">
    <property type="term" value="C:plasma membrane"/>
    <property type="evidence" value="ECO:0007669"/>
    <property type="project" value="UniProtKB-SubCell"/>
</dbReference>
<keyword evidence="10" id="KW-0808">Transferase</keyword>
<dbReference type="GO" id="GO:0003841">
    <property type="term" value="F:1-acylglycerol-3-phosphate O-acyltransferase activity"/>
    <property type="evidence" value="ECO:0007669"/>
    <property type="project" value="UniProtKB-EC"/>
</dbReference>
<reference evidence="10 11" key="1">
    <citation type="journal article" date="2010" name="J. Bacteriol.">
        <title>Complete genome sequence of "Candidatus Puniceispirillum marinum" IMCC1322, a representative of the SAR116 clade in the Alphaproteobacteria.</title>
        <authorList>
            <person name="Oh H.M."/>
            <person name="Kwon K.K."/>
            <person name="Kang I."/>
            <person name="Kang S.G."/>
            <person name="Lee J.H."/>
            <person name="Kim S.J."/>
            <person name="Cho J.C."/>
        </authorList>
    </citation>
    <scope>NUCLEOTIDE SEQUENCE [LARGE SCALE GENOMIC DNA]</scope>
    <source>
        <strain evidence="10 11">IMCC1322</strain>
    </source>
</reference>
<dbReference type="InterPro" id="IPR004869">
    <property type="entry name" value="MMPL_dom"/>
</dbReference>
<feature type="domain" description="SSD" evidence="9">
    <location>
        <begin position="251"/>
        <end position="373"/>
    </location>
</feature>
<feature type="region of interest" description="Disordered" evidence="7">
    <location>
        <begin position="762"/>
        <end position="781"/>
    </location>
</feature>
<dbReference type="PANTHER" id="PTHR33406:SF6">
    <property type="entry name" value="MEMBRANE PROTEIN YDGH-RELATED"/>
    <property type="match status" value="1"/>
</dbReference>
<feature type="transmembrane region" description="Helical" evidence="8">
    <location>
        <begin position="222"/>
        <end position="241"/>
    </location>
</feature>
<evidence type="ECO:0000256" key="5">
    <source>
        <dbReference type="ARBA" id="ARBA00022989"/>
    </source>
</evidence>
<feature type="transmembrane region" description="Helical" evidence="8">
    <location>
        <begin position="397"/>
        <end position="420"/>
    </location>
</feature>
<evidence type="ECO:0000256" key="8">
    <source>
        <dbReference type="SAM" id="Phobius"/>
    </source>
</evidence>
<evidence type="ECO:0000313" key="10">
    <source>
        <dbReference type="EMBL" id="ADE38535.1"/>
    </source>
</evidence>
<evidence type="ECO:0000256" key="2">
    <source>
        <dbReference type="ARBA" id="ARBA00010157"/>
    </source>
</evidence>
<feature type="transmembrane region" description="Helical" evidence="8">
    <location>
        <begin position="731"/>
        <end position="756"/>
    </location>
</feature>
<dbReference type="PROSITE" id="PS50156">
    <property type="entry name" value="SSD"/>
    <property type="match status" value="1"/>
</dbReference>
<keyword evidence="4 8" id="KW-0812">Transmembrane</keyword>
<evidence type="ECO:0000256" key="7">
    <source>
        <dbReference type="SAM" id="MobiDB-lite"/>
    </source>
</evidence>
<accession>D5BQ37</accession>
<protein>
    <submittedName>
        <fullName evidence="10">Exporter of the RND superfamily</fullName>
        <ecNumber evidence="10">2.3.1.51</ecNumber>
    </submittedName>
</protein>
<dbReference type="GO" id="GO:0022857">
    <property type="term" value="F:transmembrane transporter activity"/>
    <property type="evidence" value="ECO:0007669"/>
    <property type="project" value="InterPro"/>
</dbReference>
<name>D5BQ37_PUNMI</name>
<dbReference type="STRING" id="488538.SAR116_0292"/>
<evidence type="ECO:0000313" key="11">
    <source>
        <dbReference type="Proteomes" id="UP000007460"/>
    </source>
</evidence>
<keyword evidence="6 8" id="KW-0472">Membrane</keyword>
<dbReference type="OrthoDB" id="9794724at2"/>
<gene>
    <name evidence="10" type="ordered locus">SAR116_0292</name>
</gene>
<keyword evidence="10" id="KW-0012">Acyltransferase</keyword>
<feature type="transmembrane region" description="Helical" evidence="8">
    <location>
        <begin position="603"/>
        <end position="622"/>
    </location>
</feature>
<dbReference type="Pfam" id="PF03176">
    <property type="entry name" value="MMPL"/>
    <property type="match status" value="2"/>
</dbReference>
<keyword evidence="3" id="KW-1003">Cell membrane</keyword>
<dbReference type="EMBL" id="CP001751">
    <property type="protein sequence ID" value="ADE38535.1"/>
    <property type="molecule type" value="Genomic_DNA"/>
</dbReference>
<proteinExistence type="inferred from homology"/>
<dbReference type="EC" id="2.3.1.51" evidence="10"/>
<dbReference type="KEGG" id="apb:SAR116_0292"/>
<feature type="transmembrane region" description="Helical" evidence="8">
    <location>
        <begin position="248"/>
        <end position="270"/>
    </location>
</feature>
<dbReference type="RefSeq" id="WP_013045165.1">
    <property type="nucleotide sequence ID" value="NC_014010.1"/>
</dbReference>
<feature type="transmembrane region" description="Helical" evidence="8">
    <location>
        <begin position="17"/>
        <end position="39"/>
    </location>
</feature>
<keyword evidence="5 8" id="KW-1133">Transmembrane helix</keyword>
<evidence type="ECO:0000259" key="9">
    <source>
        <dbReference type="PROSITE" id="PS50156"/>
    </source>
</evidence>
<organism evidence="10 11">
    <name type="scientific">Puniceispirillum marinum (strain IMCC1322)</name>
    <dbReference type="NCBI Taxonomy" id="488538"/>
    <lineage>
        <taxon>Bacteria</taxon>
        <taxon>Pseudomonadati</taxon>
        <taxon>Pseudomonadota</taxon>
        <taxon>Alphaproteobacteria</taxon>
        <taxon>Candidatus Puniceispirillales</taxon>
        <taxon>Candidatus Puniceispirillaceae</taxon>
        <taxon>Candidatus Puniceispirillum</taxon>
    </lineage>
</organism>
<feature type="transmembrane region" description="Helical" evidence="8">
    <location>
        <begin position="655"/>
        <end position="676"/>
    </location>
</feature>
<dbReference type="SUPFAM" id="SSF82866">
    <property type="entry name" value="Multidrug efflux transporter AcrB transmembrane domain"/>
    <property type="match status" value="2"/>
</dbReference>